<comment type="function">
    <text evidence="12">Catalyzes the formation of phosphatidylethanolamine (PtdEtn) from phosphatidylserine (PtdSer). Plays a central role in phospholipid metabolism and in the interorganelle trafficking of phosphatidylserine. May be involved in lipid droplet biogenesis at the endoplasmic reticulum membrane.</text>
</comment>
<keyword evidence="11 13" id="KW-0670">Pyruvate</keyword>
<evidence type="ECO:0000313" key="16">
    <source>
        <dbReference type="EMBL" id="CAD7250062.1"/>
    </source>
</evidence>
<evidence type="ECO:0000256" key="8">
    <source>
        <dbReference type="ARBA" id="ARBA00023209"/>
    </source>
</evidence>
<sequence>MEESGADRSAGSWQLAGKEKEGEHGTKKKLRWAPLALIAFFGYLAYLYQISRVRRGKTGDEYVASDFQVECFRRLPWNALSRLWGRLHNAELPSGIKTLILKFYVSFYRCNMDEAEVEELQYYKNLAALFKRSLKPGARPIDTAECLVAPSDGRVLSFGQVDGEKVQQVKHITYSLRRFLGENAQEVIACDSRKPGETTSCYSKACLADPINNVLYQCVIYLAPGDYHRFHSPVSWDVYARRHFPGDLLSVNPRLAALIPELFTLNERVVYFGKWKHGFFSMAAIGATNVGSIRCNFDADLMTNVKRYVPNSVHELHFPEPVHFEKGDDFGEFNFGSTIVLIFEAPKGLKFAIQQEQRVFMGQALSECLQDS</sequence>
<feature type="region of interest" description="Disordered" evidence="14">
    <location>
        <begin position="1"/>
        <end position="22"/>
    </location>
</feature>
<feature type="topological domain" description="Mitochondrial matrix" evidence="13">
    <location>
        <begin position="1"/>
        <end position="31"/>
    </location>
</feature>
<dbReference type="InterPro" id="IPR003817">
    <property type="entry name" value="PS_Dcarbxylase"/>
</dbReference>
<feature type="transmembrane region" description="Helical" evidence="15">
    <location>
        <begin position="30"/>
        <end position="48"/>
    </location>
</feature>
<evidence type="ECO:0000256" key="15">
    <source>
        <dbReference type="SAM" id="Phobius"/>
    </source>
</evidence>
<keyword evidence="8 13" id="KW-0594">Phospholipid biosynthesis</keyword>
<dbReference type="PANTHER" id="PTHR10067:SF6">
    <property type="entry name" value="PHOSPHATIDYLSERINE DECARBOXYLASE PROENZYME, MITOCHONDRIAL"/>
    <property type="match status" value="1"/>
</dbReference>
<keyword evidence="6 13" id="KW-0443">Lipid metabolism</keyword>
<evidence type="ECO:0000256" key="7">
    <source>
        <dbReference type="ARBA" id="ARBA00023136"/>
    </source>
</evidence>
<dbReference type="GO" id="GO:0006646">
    <property type="term" value="P:phosphatidylethanolamine biosynthetic process"/>
    <property type="evidence" value="ECO:0007669"/>
    <property type="project" value="UniProtKB-UniRule"/>
</dbReference>
<dbReference type="EMBL" id="CAJPEV010002638">
    <property type="protein sequence ID" value="CAG0897575.1"/>
    <property type="molecule type" value="Genomic_DNA"/>
</dbReference>
<comment type="cofactor">
    <cofactor evidence="13">
        <name>pyruvate</name>
        <dbReference type="ChEBI" id="CHEBI:15361"/>
    </cofactor>
    <text evidence="13">Binds 1 pyruvoyl group covalently per subunit.</text>
</comment>
<comment type="pathway">
    <text evidence="1">Lipid metabolism.</text>
</comment>
<dbReference type="NCBIfam" id="TIGR00163">
    <property type="entry name" value="PS_decarb"/>
    <property type="match status" value="1"/>
</dbReference>
<reference evidence="16" key="1">
    <citation type="submission" date="2020-11" db="EMBL/GenBank/DDBJ databases">
        <authorList>
            <person name="Tran Van P."/>
        </authorList>
    </citation>
    <scope>NUCLEOTIDE SEQUENCE</scope>
</reference>
<evidence type="ECO:0000256" key="14">
    <source>
        <dbReference type="SAM" id="MobiDB-lite"/>
    </source>
</evidence>
<dbReference type="EMBL" id="LR902155">
    <property type="protein sequence ID" value="CAD7250062.1"/>
    <property type="molecule type" value="Genomic_DNA"/>
</dbReference>
<keyword evidence="7 13" id="KW-0472">Membrane</keyword>
<gene>
    <name evidence="16" type="ORF">DSTB1V02_LOCUS9846</name>
</gene>
<accession>A0A7R9FP49</accession>
<keyword evidence="2 13" id="KW-0444">Lipid biosynthesis</keyword>
<evidence type="ECO:0000256" key="3">
    <source>
        <dbReference type="ARBA" id="ARBA00022692"/>
    </source>
</evidence>
<keyword evidence="3 13" id="KW-0812">Transmembrane</keyword>
<keyword evidence="5 13" id="KW-1133">Transmembrane helix</keyword>
<keyword evidence="10 13" id="KW-1208">Phospholipid metabolism</keyword>
<comment type="similarity">
    <text evidence="13">Belongs to the phosphatidylserine decarboxylase family. PSD-B subfamily. Eukaryotic type I sub-subfamily.</text>
</comment>
<dbReference type="GO" id="GO:0016540">
    <property type="term" value="P:protein autoprocessing"/>
    <property type="evidence" value="ECO:0007669"/>
    <property type="project" value="UniProtKB-UniRule"/>
</dbReference>
<comment type="subunit">
    <text evidence="13">Heterodimer of a large membrane-associated beta subunit and a small pyruvoyl-containing alpha subunit.</text>
</comment>
<feature type="chain" id="PRO_5036520133" description="Phosphatidylserine decarboxylase beta chain" evidence="13">
    <location>
        <begin position="1"/>
        <end position="336"/>
    </location>
</feature>
<keyword evidence="9 13" id="KW-0456">Lyase</keyword>
<dbReference type="GO" id="GO:0004609">
    <property type="term" value="F:phosphatidylserine decarboxylase activity"/>
    <property type="evidence" value="ECO:0007669"/>
    <property type="project" value="UniProtKB-UniRule"/>
</dbReference>
<keyword evidence="13" id="KW-0496">Mitochondrion</keyword>
<dbReference type="PANTHER" id="PTHR10067">
    <property type="entry name" value="PHOSPHATIDYLSERINE DECARBOXYLASE"/>
    <property type="match status" value="1"/>
</dbReference>
<keyword evidence="4 13" id="KW-0210">Decarboxylase</keyword>
<evidence type="ECO:0000256" key="10">
    <source>
        <dbReference type="ARBA" id="ARBA00023264"/>
    </source>
</evidence>
<evidence type="ECO:0000313" key="17">
    <source>
        <dbReference type="Proteomes" id="UP000677054"/>
    </source>
</evidence>
<dbReference type="InterPro" id="IPR033177">
    <property type="entry name" value="PSD-B"/>
</dbReference>
<feature type="active site" description="Charge relay system; for autoendoproteolytic cleavage activity" evidence="13">
    <location>
        <position position="337"/>
    </location>
</feature>
<dbReference type="EC" id="4.1.1.65" evidence="13"/>
<evidence type="ECO:0000256" key="12">
    <source>
        <dbReference type="ARBA" id="ARBA00045136"/>
    </source>
</evidence>
<evidence type="ECO:0000256" key="1">
    <source>
        <dbReference type="ARBA" id="ARBA00005189"/>
    </source>
</evidence>
<proteinExistence type="inferred from homology"/>
<comment type="catalytic activity">
    <reaction evidence="13">
        <text>a 1,2-diacyl-sn-glycero-3-phospho-L-serine + H(+) = a 1,2-diacyl-sn-glycero-3-phosphoethanolamine + CO2</text>
        <dbReference type="Rhea" id="RHEA:20828"/>
        <dbReference type="ChEBI" id="CHEBI:15378"/>
        <dbReference type="ChEBI" id="CHEBI:16526"/>
        <dbReference type="ChEBI" id="CHEBI:57262"/>
        <dbReference type="ChEBI" id="CHEBI:64612"/>
        <dbReference type="EC" id="4.1.1.65"/>
    </reaction>
</comment>
<evidence type="ECO:0000256" key="6">
    <source>
        <dbReference type="ARBA" id="ARBA00023098"/>
    </source>
</evidence>
<keyword evidence="17" id="KW-1185">Reference proteome</keyword>
<feature type="active site" description="Schiff-base intermediate with substrate; via pyruvic acid; for decarboxylase activity" evidence="13">
    <location>
        <position position="337"/>
    </location>
</feature>
<feature type="modified residue" description="Pyruvic acid (Ser); by autocatalysis" evidence="13">
    <location>
        <position position="337"/>
    </location>
</feature>
<feature type="site" description="Cleavage (non-hydrolytic); by autocatalysis" evidence="13">
    <location>
        <begin position="336"/>
        <end position="337"/>
    </location>
</feature>
<evidence type="ECO:0000256" key="11">
    <source>
        <dbReference type="ARBA" id="ARBA00023317"/>
    </source>
</evidence>
<name>A0A7R9FP49_9CRUS</name>
<dbReference type="AlphaFoldDB" id="A0A7R9FP49"/>
<comment type="PTM">
    <text evidence="13">Is synthesized initially as an inactive proenzyme. Formation of the active enzyme involves a self-maturation process in which the active site pyruvoyl group is generated from an internal serine residue via an autocatalytic post-translational modification. Two non-identical subunits are generated from the proenzyme in this reaction, and the pyruvate is formed at the N-terminus of the alpha chain, which is derived from the carboxyl end of the proenzyme. The autoendoproteolytic cleavage occurs by a canonical serine protease mechanism, in which the side chain hydroxyl group of the serine supplies its oxygen atom to form the C-terminus of the beta chain, while the remainder of the serine residue undergoes an oxidative deamination to produce ammonia and the pyruvoyl prosthetic group on the alpha chain. During this reaction, the Ser that is part of the protease active site of the proenzyme becomes the pyruvoyl prosthetic group, which constitutes an essential element of the active site of the mature decarboxylase.</text>
</comment>
<evidence type="ECO:0000256" key="4">
    <source>
        <dbReference type="ARBA" id="ARBA00022793"/>
    </source>
</evidence>
<feature type="active site" description="Charge relay system; for autoendoproteolytic cleavage activity" evidence="13">
    <location>
        <position position="231"/>
    </location>
</feature>
<feature type="active site" description="Charge relay system; for autoendoproteolytic cleavage activity" evidence="13">
    <location>
        <position position="152"/>
    </location>
</feature>
<keyword evidence="13" id="KW-0865">Zymogen</keyword>
<organism evidence="16">
    <name type="scientific">Darwinula stevensoni</name>
    <dbReference type="NCBI Taxonomy" id="69355"/>
    <lineage>
        <taxon>Eukaryota</taxon>
        <taxon>Metazoa</taxon>
        <taxon>Ecdysozoa</taxon>
        <taxon>Arthropoda</taxon>
        <taxon>Crustacea</taxon>
        <taxon>Oligostraca</taxon>
        <taxon>Ostracoda</taxon>
        <taxon>Podocopa</taxon>
        <taxon>Podocopida</taxon>
        <taxon>Darwinulocopina</taxon>
        <taxon>Darwinuloidea</taxon>
        <taxon>Darwinulidae</taxon>
        <taxon>Darwinula</taxon>
    </lineage>
</organism>
<dbReference type="InterPro" id="IPR033661">
    <property type="entry name" value="PSD_type1_euk"/>
</dbReference>
<dbReference type="OrthoDB" id="4330at2759"/>
<evidence type="ECO:0000256" key="5">
    <source>
        <dbReference type="ARBA" id="ARBA00022989"/>
    </source>
</evidence>
<comment type="subcellular location">
    <molecule>Phosphatidylserine decarboxylase alpha chain</molecule>
    <subcellularLocation>
        <location evidence="13">Mitochondrion inner membrane</location>
        <topology evidence="13">Peripheral membrane protein</topology>
        <orientation evidence="13">Intermembrane side</orientation>
    </subcellularLocation>
    <text evidence="13">Anchored to the mitochondrial inner membrane through its interaction with the integral membrane beta chain.</text>
</comment>
<dbReference type="Proteomes" id="UP000677054">
    <property type="component" value="Unassembled WGS sequence"/>
</dbReference>
<feature type="topological domain" description="Mitochondrial intermembrane" evidence="13">
    <location>
        <begin position="51"/>
        <end position="372"/>
    </location>
</feature>
<dbReference type="UniPathway" id="UPA00558">
    <property type="reaction ID" value="UER00616"/>
</dbReference>
<comment type="pathway">
    <text evidence="13">Phospholipid metabolism; phosphatidylethanolamine biosynthesis; phosphatidylethanolamine from CDP-diacylglycerol: step 2/2.</text>
</comment>
<keyword evidence="13" id="KW-0999">Mitochondrion inner membrane</keyword>
<dbReference type="HAMAP" id="MF_03208">
    <property type="entry name" value="PS_decarb_PSD_B_type1_euk"/>
    <property type="match status" value="1"/>
</dbReference>
<dbReference type="GO" id="GO:0005743">
    <property type="term" value="C:mitochondrial inner membrane"/>
    <property type="evidence" value="ECO:0007669"/>
    <property type="project" value="UniProtKB-SubCell"/>
</dbReference>
<comment type="subcellular location">
    <molecule>Phosphatidylserine decarboxylase beta chain</molecule>
    <subcellularLocation>
        <location evidence="13">Mitochondrion inner membrane</location>
        <topology evidence="13">Single-pass membrane protein</topology>
        <orientation evidence="13">Intermembrane side</orientation>
    </subcellularLocation>
</comment>
<dbReference type="Pfam" id="PF02666">
    <property type="entry name" value="PS_Dcarbxylase"/>
    <property type="match status" value="1"/>
</dbReference>
<evidence type="ECO:0000256" key="9">
    <source>
        <dbReference type="ARBA" id="ARBA00023239"/>
    </source>
</evidence>
<evidence type="ECO:0000256" key="13">
    <source>
        <dbReference type="HAMAP-Rule" id="MF_03208"/>
    </source>
</evidence>
<evidence type="ECO:0000256" key="2">
    <source>
        <dbReference type="ARBA" id="ARBA00022516"/>
    </source>
</evidence>
<protein>
    <recommendedName>
        <fullName evidence="13">Phosphatidylserine decarboxylase proenzyme, mitochondrial</fullName>
        <ecNumber evidence="13">4.1.1.65</ecNumber>
    </recommendedName>
    <component>
        <recommendedName>
            <fullName evidence="13">Phosphatidylserine decarboxylase beta chain</fullName>
        </recommendedName>
    </component>
    <component>
        <recommendedName>
            <fullName evidence="13">Phosphatidylserine decarboxylase alpha chain</fullName>
        </recommendedName>
    </component>
</protein>
<feature type="chain" id="PRO_5036520132" description="Phosphatidylserine decarboxylase alpha chain" evidence="13">
    <location>
        <begin position="337"/>
        <end position="372"/>
    </location>
</feature>